<sequence>MTTGLESLGCIGEIPGYATHMDEVVKAARYLKYDGYIGIALTGTASAMKVQEVCRAGLRP</sequence>
<evidence type="ECO:0000313" key="1">
    <source>
        <dbReference type="EMBL" id="RMI00320.1"/>
    </source>
</evidence>
<protein>
    <submittedName>
        <fullName evidence="1">Uncharacterized protein</fullName>
    </submittedName>
</protein>
<comment type="caution">
    <text evidence="1">The sequence shown here is derived from an EMBL/GenBank/DDBJ whole genome shotgun (WGS) entry which is preliminary data.</text>
</comment>
<reference evidence="1 2" key="1">
    <citation type="submission" date="2018-10" db="EMBL/GenBank/DDBJ databases">
        <title>Pseudomonas sp. GL14 genome.</title>
        <authorList>
            <person name="Peng J."/>
            <person name="Liu Z.-P."/>
        </authorList>
    </citation>
    <scope>NUCLEOTIDE SEQUENCE [LARGE SCALE GENOMIC DNA]</scope>
    <source>
        <strain evidence="1 2">GL14</strain>
    </source>
</reference>
<dbReference type="Proteomes" id="UP000269134">
    <property type="component" value="Unassembled WGS sequence"/>
</dbReference>
<keyword evidence="2" id="KW-1185">Reference proteome</keyword>
<gene>
    <name evidence="1" type="ORF">EA795_12375</name>
</gene>
<accession>A0ABX9V3F3</accession>
<organism evidence="1 2">
    <name type="scientific">Stutzerimonas nitrititolerans</name>
    <dbReference type="NCBI Taxonomy" id="2482751"/>
    <lineage>
        <taxon>Bacteria</taxon>
        <taxon>Pseudomonadati</taxon>
        <taxon>Pseudomonadota</taxon>
        <taxon>Gammaproteobacteria</taxon>
        <taxon>Pseudomonadales</taxon>
        <taxon>Pseudomonadaceae</taxon>
        <taxon>Stutzerimonas</taxon>
    </lineage>
</organism>
<proteinExistence type="predicted"/>
<dbReference type="EMBL" id="RFFL01000009">
    <property type="protein sequence ID" value="RMI00320.1"/>
    <property type="molecule type" value="Genomic_DNA"/>
</dbReference>
<name>A0ABX9V3F3_9GAMM</name>
<evidence type="ECO:0000313" key="2">
    <source>
        <dbReference type="Proteomes" id="UP000269134"/>
    </source>
</evidence>